<feature type="transmembrane region" description="Helical" evidence="1">
    <location>
        <begin position="6"/>
        <end position="32"/>
    </location>
</feature>
<keyword evidence="1" id="KW-0812">Transmembrane</keyword>
<accession>A0AA35D7K0</accession>
<sequence length="92" mass="10111">MPVLDFLNHLLNFVAPAVFLALVLALGACVLWRKRTHLLPWYLMAAVNLLLGVLVLALGVVLTSHDGRMGTYAVLVLAMGSCQWLMSHGWRA</sequence>
<gene>
    <name evidence="2" type="ORF">GHA_01702</name>
</gene>
<comment type="caution">
    <text evidence="2">The sequence shown here is derived from an EMBL/GenBank/DDBJ whole genome shotgun (WGS) entry which is preliminary data.</text>
</comment>
<dbReference type="AlphaFoldDB" id="A0AA35D7K0"/>
<keyword evidence="1" id="KW-0472">Membrane</keyword>
<evidence type="ECO:0000313" key="3">
    <source>
        <dbReference type="Proteomes" id="UP000834458"/>
    </source>
</evidence>
<dbReference type="EMBL" id="CAHPSC010000019">
    <property type="protein sequence ID" value="CAB5686015.1"/>
    <property type="molecule type" value="Genomic_DNA"/>
</dbReference>
<dbReference type="Proteomes" id="UP000834458">
    <property type="component" value="Unassembled WGS sequence"/>
</dbReference>
<protein>
    <submittedName>
        <fullName evidence="2">Uncharacterized protein</fullName>
    </submittedName>
</protein>
<evidence type="ECO:0000313" key="2">
    <source>
        <dbReference type="EMBL" id="CAB5686015.1"/>
    </source>
</evidence>
<name>A0AA35D7K0_9BURK</name>
<keyword evidence="1" id="KW-1133">Transmembrane helix</keyword>
<feature type="transmembrane region" description="Helical" evidence="1">
    <location>
        <begin position="69"/>
        <end position="86"/>
    </location>
</feature>
<evidence type="ECO:0000256" key="1">
    <source>
        <dbReference type="SAM" id="Phobius"/>
    </source>
</evidence>
<reference evidence="2" key="1">
    <citation type="submission" date="2020-05" db="EMBL/GenBank/DDBJ databases">
        <authorList>
            <person name="Delgado-Blas J."/>
        </authorList>
    </citation>
    <scope>NUCLEOTIDE SEQUENCE</scope>
    <source>
        <strain evidence="2">BB1454</strain>
    </source>
</reference>
<feature type="transmembrane region" description="Helical" evidence="1">
    <location>
        <begin position="39"/>
        <end position="63"/>
    </location>
</feature>
<proteinExistence type="predicted"/>
<dbReference type="RefSeq" id="WP_234687627.1">
    <property type="nucleotide sequence ID" value="NZ_CAHPRW010000001.1"/>
</dbReference>
<organism evidence="2 3">
    <name type="scientific">Comamonas aquatica</name>
    <dbReference type="NCBI Taxonomy" id="225991"/>
    <lineage>
        <taxon>Bacteria</taxon>
        <taxon>Pseudomonadati</taxon>
        <taxon>Pseudomonadota</taxon>
        <taxon>Betaproteobacteria</taxon>
        <taxon>Burkholderiales</taxon>
        <taxon>Comamonadaceae</taxon>
        <taxon>Comamonas</taxon>
    </lineage>
</organism>